<gene>
    <name evidence="1" type="ORF">LTRI10_LOCUS1085</name>
</gene>
<dbReference type="AlphaFoldDB" id="A0AAV2CAW0"/>
<reference evidence="1 2" key="1">
    <citation type="submission" date="2024-04" db="EMBL/GenBank/DDBJ databases">
        <authorList>
            <person name="Fracassetti M."/>
        </authorList>
    </citation>
    <scope>NUCLEOTIDE SEQUENCE [LARGE SCALE GENOMIC DNA]</scope>
</reference>
<organism evidence="1 2">
    <name type="scientific">Linum trigynum</name>
    <dbReference type="NCBI Taxonomy" id="586398"/>
    <lineage>
        <taxon>Eukaryota</taxon>
        <taxon>Viridiplantae</taxon>
        <taxon>Streptophyta</taxon>
        <taxon>Embryophyta</taxon>
        <taxon>Tracheophyta</taxon>
        <taxon>Spermatophyta</taxon>
        <taxon>Magnoliopsida</taxon>
        <taxon>eudicotyledons</taxon>
        <taxon>Gunneridae</taxon>
        <taxon>Pentapetalae</taxon>
        <taxon>rosids</taxon>
        <taxon>fabids</taxon>
        <taxon>Malpighiales</taxon>
        <taxon>Linaceae</taxon>
        <taxon>Linum</taxon>
    </lineage>
</organism>
<protein>
    <submittedName>
        <fullName evidence="1">Uncharacterized protein</fullName>
    </submittedName>
</protein>
<keyword evidence="2" id="KW-1185">Reference proteome</keyword>
<name>A0AAV2CAW0_9ROSI</name>
<accession>A0AAV2CAW0</accession>
<dbReference type="EMBL" id="OZ034813">
    <property type="protein sequence ID" value="CAL1353162.1"/>
    <property type="molecule type" value="Genomic_DNA"/>
</dbReference>
<evidence type="ECO:0000313" key="2">
    <source>
        <dbReference type="Proteomes" id="UP001497516"/>
    </source>
</evidence>
<evidence type="ECO:0000313" key="1">
    <source>
        <dbReference type="EMBL" id="CAL1353162.1"/>
    </source>
</evidence>
<sequence length="127" mass="14955">MIKFYIDLFKKREESFNFDLIREIPCLVEDHINLALCKPIDDIEIKEAVFDLGSSKSSKPYGFSEILCRRYWDIVGLQLCDEIKILFSEWKMEPGWNDTHLVLTPKILNPERISQFRPIVAAILYTK</sequence>
<dbReference type="Proteomes" id="UP001497516">
    <property type="component" value="Chromosome 1"/>
</dbReference>
<proteinExistence type="predicted"/>